<dbReference type="EMBL" id="LJZV01000024">
    <property type="protein sequence ID" value="KZD89487.1"/>
    <property type="molecule type" value="Genomic_DNA"/>
</dbReference>
<evidence type="ECO:0000313" key="1">
    <source>
        <dbReference type="EMBL" id="KZD89487.1"/>
    </source>
</evidence>
<dbReference type="SUPFAM" id="SSF53187">
    <property type="entry name" value="Zn-dependent exopeptidases"/>
    <property type="match status" value="1"/>
</dbReference>
<dbReference type="Gene3D" id="3.40.630.10">
    <property type="entry name" value="Zn peptidases"/>
    <property type="match status" value="1"/>
</dbReference>
<name>A0AAP1H6V0_BACIU</name>
<reference evidence="1 3" key="1">
    <citation type="submission" date="2015-09" db="EMBL/GenBank/DDBJ databases">
        <title>Spore heat resistance.</title>
        <authorList>
            <person name="Boekhorst J."/>
            <person name="Berendsen E.M."/>
            <person name="Wells-Bennik M.H."/>
            <person name="Kuipers O.P."/>
        </authorList>
    </citation>
    <scope>NUCLEOTIDE SEQUENCE [LARGE SCALE GENOMIC DNA]</scope>
    <source>
        <strain evidence="1 3">B4122</strain>
    </source>
</reference>
<organism evidence="1 3">
    <name type="scientific">Bacillus subtilis</name>
    <dbReference type="NCBI Taxonomy" id="1423"/>
    <lineage>
        <taxon>Bacteria</taxon>
        <taxon>Bacillati</taxon>
        <taxon>Bacillota</taxon>
        <taxon>Bacilli</taxon>
        <taxon>Bacillales</taxon>
        <taxon>Bacillaceae</taxon>
        <taxon>Bacillus</taxon>
    </lineage>
</organism>
<evidence type="ECO:0000313" key="2">
    <source>
        <dbReference type="EMBL" id="KZD89867.1"/>
    </source>
</evidence>
<evidence type="ECO:0000313" key="3">
    <source>
        <dbReference type="Proteomes" id="UP000076442"/>
    </source>
</evidence>
<gene>
    <name evidence="2" type="ORF">B4122_3607</name>
    <name evidence="1" type="ORF">B4122_3873</name>
</gene>
<dbReference type="EMBL" id="LJZV01000021">
    <property type="protein sequence ID" value="KZD89867.1"/>
    <property type="molecule type" value="Genomic_DNA"/>
</dbReference>
<comment type="caution">
    <text evidence="1">The sequence shown here is derived from an EMBL/GenBank/DDBJ whole genome shotgun (WGS) entry which is preliminary data.</text>
</comment>
<dbReference type="AlphaFoldDB" id="A0AAP1H6V0"/>
<proteinExistence type="predicted"/>
<protein>
    <submittedName>
        <fullName evidence="1">N-acetyl-LL-diaminopimelate deacetylase-like protein</fullName>
    </submittedName>
</protein>
<accession>A0AAP1H6V0</accession>
<dbReference type="Proteomes" id="UP000076442">
    <property type="component" value="Unassembled WGS sequence"/>
</dbReference>
<sequence length="80" mass="9464">MSLDYWRNIEGSYPYQTTGNDILKLKGEYNPVNLSTLEKQLIGIRRHLHQYPELSKEEFETTAFIKNALKKRGYRFALLL</sequence>